<keyword evidence="2" id="KW-0560">Oxidoreductase</keyword>
<evidence type="ECO:0000313" key="4">
    <source>
        <dbReference type="Proteomes" id="UP000179283"/>
    </source>
</evidence>
<dbReference type="PANTHER" id="PTHR42760:SF133">
    <property type="entry name" value="3-OXOACYL-[ACYL-CARRIER-PROTEIN] REDUCTASE"/>
    <property type="match status" value="1"/>
</dbReference>
<dbReference type="InterPro" id="IPR036291">
    <property type="entry name" value="NAD(P)-bd_dom_sf"/>
</dbReference>
<dbReference type="PANTHER" id="PTHR42760">
    <property type="entry name" value="SHORT-CHAIN DEHYDROGENASES/REDUCTASES FAMILY MEMBER"/>
    <property type="match status" value="1"/>
</dbReference>
<dbReference type="PRINTS" id="PR00080">
    <property type="entry name" value="SDRFAMILY"/>
</dbReference>
<evidence type="ECO:0000313" key="3">
    <source>
        <dbReference type="EMBL" id="OHB04115.1"/>
    </source>
</evidence>
<dbReference type="EMBL" id="MHWD01000014">
    <property type="protein sequence ID" value="OHB04115.1"/>
    <property type="molecule type" value="Genomic_DNA"/>
</dbReference>
<dbReference type="SUPFAM" id="SSF51735">
    <property type="entry name" value="NAD(P)-binding Rossmann-fold domains"/>
    <property type="match status" value="1"/>
</dbReference>
<evidence type="ECO:0008006" key="5">
    <source>
        <dbReference type="Google" id="ProtNLM"/>
    </source>
</evidence>
<dbReference type="Pfam" id="PF13561">
    <property type="entry name" value="adh_short_C2"/>
    <property type="match status" value="1"/>
</dbReference>
<reference evidence="3 4" key="1">
    <citation type="journal article" date="2016" name="Nat. Commun.">
        <title>Thousands of microbial genomes shed light on interconnected biogeochemical processes in an aquifer system.</title>
        <authorList>
            <person name="Anantharaman K."/>
            <person name="Brown C.T."/>
            <person name="Hug L.A."/>
            <person name="Sharon I."/>
            <person name="Castelle C.J."/>
            <person name="Probst A.J."/>
            <person name="Thomas B.C."/>
            <person name="Singh A."/>
            <person name="Wilkins M.J."/>
            <person name="Karaoz U."/>
            <person name="Brodie E.L."/>
            <person name="Williams K.H."/>
            <person name="Hubbard S.S."/>
            <person name="Banfield J.F."/>
        </authorList>
    </citation>
    <scope>NUCLEOTIDE SEQUENCE [LARGE SCALE GENOMIC DNA]</scope>
</reference>
<dbReference type="AlphaFoldDB" id="A0A1G2U3N7"/>
<sequence>MMTMHTDVFDLRKRIYIVTGGAGYLGMKHVEAILEANGRVALFDIDPTVLEKINGLHSKYEKDVKAYVVDITDEKQVTDAVESVMKELGPIYGLINNAANNPKMRETNQKTTGSRLETFSRETWENDLAVGITGAFIMSKIAGREMAKNREGVILNIASDLSVIAPDQRIYRKEGEEKASQLKPVTYSVTKHALIGLTKYLATYWAEEGIRSNALSPGGVYNPNIDPDFMKKLTNLIPMARMAEPDEYKGAVIFLLSDASKYMTGNNLIIDGGRSVW</sequence>
<accession>A0A1G2U3N7</accession>
<dbReference type="InterPro" id="IPR002347">
    <property type="entry name" value="SDR_fam"/>
</dbReference>
<dbReference type="Proteomes" id="UP000179283">
    <property type="component" value="Unassembled WGS sequence"/>
</dbReference>
<protein>
    <recommendedName>
        <fullName evidence="5">Oxidoreductase</fullName>
    </recommendedName>
</protein>
<proteinExistence type="inferred from homology"/>
<organism evidence="3 4">
    <name type="scientific">Candidatus Zambryskibacteria bacterium RIFCSPLOWO2_01_FULL_43_17</name>
    <dbReference type="NCBI Taxonomy" id="1802760"/>
    <lineage>
        <taxon>Bacteria</taxon>
        <taxon>Candidatus Zambryskiibacteriota</taxon>
    </lineage>
</organism>
<dbReference type="Gene3D" id="3.40.50.720">
    <property type="entry name" value="NAD(P)-binding Rossmann-like Domain"/>
    <property type="match status" value="1"/>
</dbReference>
<dbReference type="PRINTS" id="PR00081">
    <property type="entry name" value="GDHRDH"/>
</dbReference>
<comment type="caution">
    <text evidence="3">The sequence shown here is derived from an EMBL/GenBank/DDBJ whole genome shotgun (WGS) entry which is preliminary data.</text>
</comment>
<gene>
    <name evidence="3" type="ORF">A2920_02135</name>
</gene>
<evidence type="ECO:0000256" key="2">
    <source>
        <dbReference type="ARBA" id="ARBA00023002"/>
    </source>
</evidence>
<name>A0A1G2U3N7_9BACT</name>
<dbReference type="GO" id="GO:0016616">
    <property type="term" value="F:oxidoreductase activity, acting on the CH-OH group of donors, NAD or NADP as acceptor"/>
    <property type="evidence" value="ECO:0007669"/>
    <property type="project" value="TreeGrafter"/>
</dbReference>
<evidence type="ECO:0000256" key="1">
    <source>
        <dbReference type="ARBA" id="ARBA00006484"/>
    </source>
</evidence>
<comment type="similarity">
    <text evidence="1">Belongs to the short-chain dehydrogenases/reductases (SDR) family.</text>
</comment>